<dbReference type="GO" id="GO:0030674">
    <property type="term" value="F:protein-macromolecule adaptor activity"/>
    <property type="evidence" value="ECO:0007669"/>
    <property type="project" value="TreeGrafter"/>
</dbReference>
<reference evidence="9" key="1">
    <citation type="submission" date="2017-06" db="EMBL/GenBank/DDBJ databases">
        <title>Herbaspirillum phytohormonus sp. nov., isolated from the root nodule of Robinia pseudoacacia in lead-zinc mine.</title>
        <authorList>
            <person name="Fan M."/>
            <person name="Lin Y."/>
        </authorList>
    </citation>
    <scope>NUCLEOTIDE SEQUENCE [LARGE SCALE GENOMIC DNA]</scope>
    <source>
        <strain evidence="9">SC-089</strain>
    </source>
</reference>
<comment type="function">
    <text evidence="4">Part of the outer membrane protein assembly complex, which is involved in assembly and insertion of beta-barrel proteins into the outer membrane.</text>
</comment>
<dbReference type="PROSITE" id="PS51257">
    <property type="entry name" value="PROKAR_LIPOPROTEIN"/>
    <property type="match status" value="1"/>
</dbReference>
<dbReference type="Proteomes" id="UP000214603">
    <property type="component" value="Unassembled WGS sequence"/>
</dbReference>
<dbReference type="PANTHER" id="PTHR37482">
    <property type="entry name" value="OUTER MEMBRANE PROTEIN ASSEMBLY FACTOR BAME"/>
    <property type="match status" value="1"/>
</dbReference>
<evidence type="ECO:0000256" key="2">
    <source>
        <dbReference type="ARBA" id="ARBA00023136"/>
    </source>
</evidence>
<comment type="caution">
    <text evidence="8">The sequence shown here is derived from an EMBL/GenBank/DDBJ whole genome shotgun (WGS) entry which is preliminary data.</text>
</comment>
<dbReference type="PANTHER" id="PTHR37482:SF1">
    <property type="entry name" value="OUTER MEMBRANE PROTEIN ASSEMBLY FACTOR BAME"/>
    <property type="match status" value="1"/>
</dbReference>
<dbReference type="InterPro" id="IPR026592">
    <property type="entry name" value="BamE"/>
</dbReference>
<feature type="chain" id="PRO_5013411744" description="Outer membrane protein assembly factor BamE" evidence="6">
    <location>
        <begin position="23"/>
        <end position="168"/>
    </location>
</feature>
<dbReference type="OrthoDB" id="9808250at2"/>
<evidence type="ECO:0000256" key="4">
    <source>
        <dbReference type="HAMAP-Rule" id="MF_00925"/>
    </source>
</evidence>
<dbReference type="HAMAP" id="MF_00925">
    <property type="entry name" value="OM_assembly_BamE"/>
    <property type="match status" value="1"/>
</dbReference>
<accession>A0A225M670</accession>
<gene>
    <name evidence="4" type="primary">bamE</name>
    <name evidence="8" type="ORF">CEY11_18185</name>
</gene>
<proteinExistence type="inferred from homology"/>
<evidence type="ECO:0000256" key="6">
    <source>
        <dbReference type="SAM" id="SignalP"/>
    </source>
</evidence>
<keyword evidence="4" id="KW-0449">Lipoprotein</keyword>
<dbReference type="Pfam" id="PF04355">
    <property type="entry name" value="BamE"/>
    <property type="match status" value="1"/>
</dbReference>
<dbReference type="InterPro" id="IPR037873">
    <property type="entry name" value="BamE-like"/>
</dbReference>
<dbReference type="InterPro" id="IPR007450">
    <property type="entry name" value="BamE_dom"/>
</dbReference>
<dbReference type="AlphaFoldDB" id="A0A225M670"/>
<feature type="region of interest" description="Disordered" evidence="5">
    <location>
        <begin position="106"/>
        <end position="168"/>
    </location>
</feature>
<dbReference type="GO" id="GO:0051205">
    <property type="term" value="P:protein insertion into membrane"/>
    <property type="evidence" value="ECO:0007669"/>
    <property type="project" value="UniProtKB-UniRule"/>
</dbReference>
<keyword evidence="9" id="KW-1185">Reference proteome</keyword>
<dbReference type="GO" id="GO:1990063">
    <property type="term" value="C:Bam protein complex"/>
    <property type="evidence" value="ECO:0007669"/>
    <property type="project" value="TreeGrafter"/>
</dbReference>
<keyword evidence="4" id="KW-0564">Palmitate</keyword>
<evidence type="ECO:0000256" key="5">
    <source>
        <dbReference type="SAM" id="MobiDB-lite"/>
    </source>
</evidence>
<evidence type="ECO:0000313" key="8">
    <source>
        <dbReference type="EMBL" id="OWT56817.1"/>
    </source>
</evidence>
<comment type="similarity">
    <text evidence="4">Belongs to the BamE family.</text>
</comment>
<evidence type="ECO:0000256" key="3">
    <source>
        <dbReference type="ARBA" id="ARBA00023237"/>
    </source>
</evidence>
<dbReference type="Gene3D" id="3.30.1450.10">
    <property type="match status" value="1"/>
</dbReference>
<feature type="compositionally biased region" description="Basic and acidic residues" evidence="5">
    <location>
        <begin position="127"/>
        <end position="136"/>
    </location>
</feature>
<dbReference type="EMBL" id="NJIH01000010">
    <property type="protein sequence ID" value="OWT56817.1"/>
    <property type="molecule type" value="Genomic_DNA"/>
</dbReference>
<keyword evidence="1 4" id="KW-0732">Signal</keyword>
<name>A0A225M670_9BURK</name>
<keyword evidence="3 4" id="KW-0998">Cell outer membrane</keyword>
<feature type="domain" description="Outer membrane protein assembly factor BamE" evidence="7">
    <location>
        <begin position="37"/>
        <end position="103"/>
    </location>
</feature>
<protein>
    <recommendedName>
        <fullName evidence="4">Outer membrane protein assembly factor BamE</fullName>
    </recommendedName>
</protein>
<evidence type="ECO:0000256" key="1">
    <source>
        <dbReference type="ARBA" id="ARBA00022729"/>
    </source>
</evidence>
<keyword evidence="2 4" id="KW-0472">Membrane</keyword>
<sequence>MFPRLRAALALGVAAAALSACGTTNWGFPYRADVQQGNWITSEQVAQLRKGMTRDQVRYILGTPTLQDAFRSNRWDYPYLNKPGYGKTQERKFTVWFDGDLLDHWAGDPQPDRQPFQKADTGMTPADKAHDAKKPDQGIPTQNPNVRLEPVNPGASAVPGQNTPQPLR</sequence>
<evidence type="ECO:0000259" key="7">
    <source>
        <dbReference type="Pfam" id="PF04355"/>
    </source>
</evidence>
<comment type="subunit">
    <text evidence="4">Part of the Bam complex.</text>
</comment>
<organism evidence="8 9">
    <name type="scientific">Candidimonas nitroreducens</name>
    <dbReference type="NCBI Taxonomy" id="683354"/>
    <lineage>
        <taxon>Bacteria</taxon>
        <taxon>Pseudomonadati</taxon>
        <taxon>Pseudomonadota</taxon>
        <taxon>Betaproteobacteria</taxon>
        <taxon>Burkholderiales</taxon>
        <taxon>Alcaligenaceae</taxon>
        <taxon>Candidimonas</taxon>
    </lineage>
</organism>
<feature type="compositionally biased region" description="Polar residues" evidence="5">
    <location>
        <begin position="159"/>
        <end position="168"/>
    </location>
</feature>
<comment type="subcellular location">
    <subcellularLocation>
        <location evidence="4">Cell outer membrane</location>
        <topology evidence="4">Lipid-anchor</topology>
    </subcellularLocation>
</comment>
<evidence type="ECO:0000313" key="9">
    <source>
        <dbReference type="Proteomes" id="UP000214603"/>
    </source>
</evidence>
<feature type="signal peptide" evidence="6">
    <location>
        <begin position="1"/>
        <end position="22"/>
    </location>
</feature>
<dbReference type="GO" id="GO:0043165">
    <property type="term" value="P:Gram-negative-bacterium-type cell outer membrane assembly"/>
    <property type="evidence" value="ECO:0007669"/>
    <property type="project" value="UniProtKB-UniRule"/>
</dbReference>